<gene>
    <name evidence="1" type="ORF">ENU30_03260</name>
</gene>
<name>A0A7J3JPI9_9CREN</name>
<organism evidence="1">
    <name type="scientific">Ignisphaera aggregans</name>
    <dbReference type="NCBI Taxonomy" id="334771"/>
    <lineage>
        <taxon>Archaea</taxon>
        <taxon>Thermoproteota</taxon>
        <taxon>Thermoprotei</taxon>
        <taxon>Desulfurococcales</taxon>
        <taxon>Desulfurococcaceae</taxon>
        <taxon>Ignisphaera</taxon>
    </lineage>
</organism>
<comment type="caution">
    <text evidence="1">The sequence shown here is derived from an EMBL/GenBank/DDBJ whole genome shotgun (WGS) entry which is preliminary data.</text>
</comment>
<sequence length="77" mass="8830">MPVMYRCSNCGKLLYYYITGLNDDSTGMRSVNDIVNLYIGMCPHCGKPLLKDKLYINSIDIKAVEQIVEKRKNVKKI</sequence>
<reference evidence="1" key="1">
    <citation type="journal article" date="2020" name="mSystems">
        <title>Genome- and Community-Level Interaction Insights into Carbon Utilization and Element Cycling Functions of Hydrothermarchaeota in Hydrothermal Sediment.</title>
        <authorList>
            <person name="Zhou Z."/>
            <person name="Liu Y."/>
            <person name="Xu W."/>
            <person name="Pan J."/>
            <person name="Luo Z.H."/>
            <person name="Li M."/>
        </authorList>
    </citation>
    <scope>NUCLEOTIDE SEQUENCE [LARGE SCALE GENOMIC DNA]</scope>
    <source>
        <strain evidence="1">SpSt-657</strain>
    </source>
</reference>
<proteinExistence type="predicted"/>
<dbReference type="EMBL" id="DTBZ01000072">
    <property type="protein sequence ID" value="HGQ17988.1"/>
    <property type="molecule type" value="Genomic_DNA"/>
</dbReference>
<protein>
    <submittedName>
        <fullName evidence="1">Uncharacterized protein</fullName>
    </submittedName>
</protein>
<accession>A0A7J3JPI9</accession>
<evidence type="ECO:0000313" key="1">
    <source>
        <dbReference type="EMBL" id="HGQ17988.1"/>
    </source>
</evidence>
<dbReference type="AlphaFoldDB" id="A0A7J3JPI9"/>